<proteinExistence type="predicted"/>
<dbReference type="EMBL" id="KF892054">
    <property type="protein sequence ID" value="AII79360.1"/>
    <property type="molecule type" value="Genomic_RNA"/>
</dbReference>
<dbReference type="RefSeq" id="YP_010086153.1">
    <property type="nucleotide sequence ID" value="NC_055366.1"/>
</dbReference>
<reference evidence="1 2" key="1">
    <citation type="submission" date="2013-11" db="EMBL/GenBank/DDBJ databases">
        <title>Complete genome sequences of the new Phleboviruses, isolated in Eurasia.</title>
        <authorList>
            <person name="Alkhovsky S.V."/>
            <person name="Shchetinin A.M."/>
            <person name="Shchelkanov M.Y."/>
            <person name="Lvov D.K."/>
        </authorList>
    </citation>
    <scope>NUCLEOTIDE SEQUENCE [LARGE SCALE GENOMIC DNA]</scope>
    <source>
        <strain evidence="1">LEIV-6269C</strain>
    </source>
</reference>
<evidence type="ECO:0000313" key="1">
    <source>
        <dbReference type="EMBL" id="AII79360.1"/>
    </source>
</evidence>
<keyword evidence="2" id="KW-1185">Reference proteome</keyword>
<organism evidence="1 2">
    <name type="scientific">Rukutama virus</name>
    <dbReference type="NCBI Taxonomy" id="1531287"/>
    <lineage>
        <taxon>Viruses</taxon>
        <taxon>Riboviria</taxon>
        <taxon>Orthornavirae</taxon>
        <taxon>Negarnaviricota</taxon>
        <taxon>Polyploviricotina</taxon>
        <taxon>Bunyaviricetes</taxon>
        <taxon>Hareavirales</taxon>
        <taxon>Phenuiviridae</taxon>
        <taxon>Uukuvirus</taxon>
        <taxon>Uukuvirus rukutamaense</taxon>
    </lineage>
</organism>
<evidence type="ECO:0000313" key="2">
    <source>
        <dbReference type="Proteomes" id="UP000099228"/>
    </source>
</evidence>
<sequence>MHELTISNTGPFEGFTIWRGPAIYPSLWDMLDMKVLPASIGITGFTTGVIMPPSQVPLVQDWIVFRLATADWKRPQCLDRELLRCMGWPYSTPNTHHLRLIKYNEEGWELDWNQVKPVLFTVAFGQVDKKARKRLYKTIDQNTLLKALFDKIRKRIDKSGLSEMQINGFSLFDDISTLMLMDLQERYRRMSKLSLKRYLTLCRVKERDKRIPKRSKTRFLWLQFHSDLENMKKPPNEVDLTEHYREWEDLRTASLNPAWGCDWPSL</sequence>
<dbReference type="Proteomes" id="UP000099228">
    <property type="component" value="Genome"/>
</dbReference>
<accession>A0A076JP37</accession>
<dbReference type="GeneID" id="65101309"/>
<dbReference type="KEGG" id="vg:65101309"/>
<name>A0A076JP37_9VIRU</name>
<protein>
    <submittedName>
        <fullName evidence="1">Nonstructural protein</fullName>
    </submittedName>
</protein>